<dbReference type="SMART" id="SM00866">
    <property type="entry name" value="UTRA"/>
    <property type="match status" value="1"/>
</dbReference>
<dbReference type="GO" id="GO:0045892">
    <property type="term" value="P:negative regulation of DNA-templated transcription"/>
    <property type="evidence" value="ECO:0007669"/>
    <property type="project" value="TreeGrafter"/>
</dbReference>
<dbReference type="RefSeq" id="WP_118277886.1">
    <property type="nucleotide sequence ID" value="NZ_AP019695.1"/>
</dbReference>
<keyword evidence="3" id="KW-0804">Transcription</keyword>
<keyword evidence="1" id="KW-0805">Transcription regulation</keyword>
<dbReference type="InterPro" id="IPR028978">
    <property type="entry name" value="Chorismate_lyase_/UTRA_dom_sf"/>
</dbReference>
<dbReference type="EMBL" id="AP019695">
    <property type="protein sequence ID" value="BBK22254.1"/>
    <property type="molecule type" value="Genomic_DNA"/>
</dbReference>
<dbReference type="Proteomes" id="UP000464754">
    <property type="component" value="Chromosome"/>
</dbReference>
<dbReference type="AlphaFoldDB" id="A0A6N4TIE1"/>
<dbReference type="InterPro" id="IPR036388">
    <property type="entry name" value="WH-like_DNA-bd_sf"/>
</dbReference>
<dbReference type="KEGG" id="aarg:Aargi30884_11570"/>
<dbReference type="InterPro" id="IPR000524">
    <property type="entry name" value="Tscrpt_reg_HTH_GntR"/>
</dbReference>
<keyword evidence="6" id="KW-1185">Reference proteome</keyword>
<reference evidence="6" key="1">
    <citation type="submission" date="2019-05" db="EMBL/GenBank/DDBJ databases">
        <title>Complete genome sequencing of Absiella argi strain JCM 30884.</title>
        <authorList>
            <person name="Sakamoto M."/>
            <person name="Murakami T."/>
            <person name="Mori H."/>
        </authorList>
    </citation>
    <scope>NUCLEOTIDE SEQUENCE [LARGE SCALE GENOMIC DNA]</scope>
    <source>
        <strain evidence="6">JCM 30884</strain>
    </source>
</reference>
<accession>A0A6N4TIE1</accession>
<dbReference type="PANTHER" id="PTHR44846">
    <property type="entry name" value="MANNOSYL-D-GLYCERATE TRANSPORT/METABOLISM SYSTEM REPRESSOR MNGR-RELATED"/>
    <property type="match status" value="1"/>
</dbReference>
<evidence type="ECO:0000256" key="1">
    <source>
        <dbReference type="ARBA" id="ARBA00023015"/>
    </source>
</evidence>
<dbReference type="Gene3D" id="3.40.1410.10">
    <property type="entry name" value="Chorismate lyase-like"/>
    <property type="match status" value="1"/>
</dbReference>
<dbReference type="SUPFAM" id="SSF46785">
    <property type="entry name" value="Winged helix' DNA-binding domain"/>
    <property type="match status" value="1"/>
</dbReference>
<sequence>MGKLDTSKGAMPMYLQIYQILKKDILSNVYPKGELIPSEALLQKKYDVSRITARQAIAQLEQDGLVERARGKGTRVKLQDRIEEDLLHIKSFTDEMRERGMEPGTSYAHMEIVHADRECAQVFHCEEKDELYRLSRVRTANKEPIVYFVTYFSKDKNLPLDDEKYQGSMYELLKELNIPQSKKTKEMIHAIKASKNLAEKLHIKKNDAVLIRKRISYDEMGRVLEYTISYYPGEKYSYAIERSV</sequence>
<name>A0A6N4TIE1_9FIRM</name>
<dbReference type="PANTHER" id="PTHR44846:SF1">
    <property type="entry name" value="MANNOSYL-D-GLYCERATE TRANSPORT_METABOLISM SYSTEM REPRESSOR MNGR-RELATED"/>
    <property type="match status" value="1"/>
</dbReference>
<dbReference type="SMART" id="SM00345">
    <property type="entry name" value="HTH_GNTR"/>
    <property type="match status" value="1"/>
</dbReference>
<dbReference type="Pfam" id="PF07702">
    <property type="entry name" value="UTRA"/>
    <property type="match status" value="1"/>
</dbReference>
<dbReference type="InterPro" id="IPR050679">
    <property type="entry name" value="Bact_HTH_transcr_reg"/>
</dbReference>
<dbReference type="Gene3D" id="1.10.10.10">
    <property type="entry name" value="Winged helix-like DNA-binding domain superfamily/Winged helix DNA-binding domain"/>
    <property type="match status" value="1"/>
</dbReference>
<evidence type="ECO:0000313" key="5">
    <source>
        <dbReference type="EMBL" id="BBK22254.1"/>
    </source>
</evidence>
<evidence type="ECO:0000259" key="4">
    <source>
        <dbReference type="PROSITE" id="PS50949"/>
    </source>
</evidence>
<evidence type="ECO:0000256" key="2">
    <source>
        <dbReference type="ARBA" id="ARBA00023125"/>
    </source>
</evidence>
<dbReference type="Pfam" id="PF00392">
    <property type="entry name" value="GntR"/>
    <property type="match status" value="1"/>
</dbReference>
<dbReference type="GO" id="GO:0003700">
    <property type="term" value="F:DNA-binding transcription factor activity"/>
    <property type="evidence" value="ECO:0007669"/>
    <property type="project" value="InterPro"/>
</dbReference>
<dbReference type="SUPFAM" id="SSF64288">
    <property type="entry name" value="Chorismate lyase-like"/>
    <property type="match status" value="1"/>
</dbReference>
<protein>
    <submittedName>
        <fullName evidence="5">GntR family transcriptional regulator</fullName>
    </submittedName>
</protein>
<proteinExistence type="predicted"/>
<dbReference type="CDD" id="cd07377">
    <property type="entry name" value="WHTH_GntR"/>
    <property type="match status" value="1"/>
</dbReference>
<evidence type="ECO:0000313" key="6">
    <source>
        <dbReference type="Proteomes" id="UP000464754"/>
    </source>
</evidence>
<dbReference type="InterPro" id="IPR011663">
    <property type="entry name" value="UTRA"/>
</dbReference>
<gene>
    <name evidence="5" type="ORF">Aargi30884_11570</name>
</gene>
<dbReference type="GO" id="GO:0003677">
    <property type="term" value="F:DNA binding"/>
    <property type="evidence" value="ECO:0007669"/>
    <property type="project" value="UniProtKB-KW"/>
</dbReference>
<keyword evidence="2" id="KW-0238">DNA-binding</keyword>
<organism evidence="5 6">
    <name type="scientific">Amedibacterium intestinale</name>
    <dbReference type="NCBI Taxonomy" id="2583452"/>
    <lineage>
        <taxon>Bacteria</taxon>
        <taxon>Bacillati</taxon>
        <taxon>Bacillota</taxon>
        <taxon>Erysipelotrichia</taxon>
        <taxon>Erysipelotrichales</taxon>
        <taxon>Erysipelotrichaceae</taxon>
        <taxon>Amedibacterium</taxon>
    </lineage>
</organism>
<dbReference type="PROSITE" id="PS50949">
    <property type="entry name" value="HTH_GNTR"/>
    <property type="match status" value="1"/>
</dbReference>
<dbReference type="InterPro" id="IPR036390">
    <property type="entry name" value="WH_DNA-bd_sf"/>
</dbReference>
<evidence type="ECO:0000256" key="3">
    <source>
        <dbReference type="ARBA" id="ARBA00023163"/>
    </source>
</evidence>
<feature type="domain" description="HTH gntR-type" evidence="4">
    <location>
        <begin position="11"/>
        <end position="79"/>
    </location>
</feature>
<dbReference type="PRINTS" id="PR00035">
    <property type="entry name" value="HTHGNTR"/>
</dbReference>